<dbReference type="EMBL" id="CABFNS010000368">
    <property type="protein sequence ID" value="VUC21324.1"/>
    <property type="molecule type" value="Genomic_DNA"/>
</dbReference>
<proteinExistence type="predicted"/>
<reference evidence="1 2" key="1">
    <citation type="submission" date="2019-06" db="EMBL/GenBank/DDBJ databases">
        <authorList>
            <person name="Broberg M."/>
        </authorList>
    </citation>
    <scope>NUCLEOTIDE SEQUENCE [LARGE SCALE GENOMIC DNA]</scope>
</reference>
<protein>
    <recommendedName>
        <fullName evidence="3">Protein kinase domain-containing protein</fullName>
    </recommendedName>
</protein>
<organism evidence="1 2">
    <name type="scientific">Bionectria ochroleuca</name>
    <name type="common">Gliocladium roseum</name>
    <dbReference type="NCBI Taxonomy" id="29856"/>
    <lineage>
        <taxon>Eukaryota</taxon>
        <taxon>Fungi</taxon>
        <taxon>Dikarya</taxon>
        <taxon>Ascomycota</taxon>
        <taxon>Pezizomycotina</taxon>
        <taxon>Sordariomycetes</taxon>
        <taxon>Hypocreomycetidae</taxon>
        <taxon>Hypocreales</taxon>
        <taxon>Bionectriaceae</taxon>
        <taxon>Clonostachys</taxon>
    </lineage>
</organism>
<gene>
    <name evidence="1" type="ORF">CLO192961_LOCUS48770</name>
</gene>
<accession>A0ABY6TRR6</accession>
<dbReference type="InterPro" id="IPR025213">
    <property type="entry name" value="Sim4_Fta2"/>
</dbReference>
<comment type="caution">
    <text evidence="1">The sequence shown here is derived from an EMBL/GenBank/DDBJ whole genome shotgun (WGS) entry which is preliminary data.</text>
</comment>
<evidence type="ECO:0000313" key="1">
    <source>
        <dbReference type="EMBL" id="VUC21324.1"/>
    </source>
</evidence>
<sequence>MTNGLSSLPIPAELPPCDGPKLNLFEHHDCEIEWIERIGWTEDMGTPNEGYVFRVKINQVEYALKVFKFYNPIDDEWAWQPRMGDVSLDTAAYYNDPFYNECRAYGRIRKPLKGKRKLSDVAIPCHGFLFLSERDKEYLDDNGYSLMPKVVNRSYWSYQEQTIGGIRPRAIVKDLASDDPGITGKNLRKVFNRIVAMNQHKIYNYDIRLDNFRDGKLVDFGSAMTEPDRMLDAMDDAYYQRQMDRAMFDYMVAEEEIPNPKKIVALHPMRLRPRC</sequence>
<dbReference type="Pfam" id="PF13095">
    <property type="entry name" value="FTA2"/>
    <property type="match status" value="1"/>
</dbReference>
<evidence type="ECO:0000313" key="2">
    <source>
        <dbReference type="Proteomes" id="UP000766486"/>
    </source>
</evidence>
<dbReference type="Proteomes" id="UP000766486">
    <property type="component" value="Unassembled WGS sequence"/>
</dbReference>
<name>A0ABY6TRR6_BIOOC</name>
<keyword evidence="2" id="KW-1185">Reference proteome</keyword>
<evidence type="ECO:0008006" key="3">
    <source>
        <dbReference type="Google" id="ProtNLM"/>
    </source>
</evidence>